<dbReference type="Proteomes" id="UP000253606">
    <property type="component" value="Chromosome"/>
</dbReference>
<reference evidence="2 3" key="1">
    <citation type="journal article" date="2018" name="Front. Microbiol.">
        <title>Hydrolytic Capabilities as a Key to Environmental Success: Chitinolytic and Cellulolytic Acidobacteria From Acidic Sub-arctic Soils and Boreal Peatlands.</title>
        <authorList>
            <person name="Belova S.E."/>
            <person name="Ravin N.V."/>
            <person name="Pankratov T.A."/>
            <person name="Rakitin A.L."/>
            <person name="Ivanova A.A."/>
            <person name="Beletsky A.V."/>
            <person name="Mardanov A.V."/>
            <person name="Sinninghe Damste J.S."/>
            <person name="Dedysh S.N."/>
        </authorList>
    </citation>
    <scope>NUCLEOTIDE SEQUENCE [LARGE SCALE GENOMIC DNA]</scope>
    <source>
        <strain evidence="2 3">SBC82</strain>
    </source>
</reference>
<dbReference type="InterPro" id="IPR036188">
    <property type="entry name" value="FAD/NAD-bd_sf"/>
</dbReference>
<gene>
    <name evidence="2" type="ORF">ACPOL_2154</name>
</gene>
<dbReference type="EMBL" id="CP030840">
    <property type="protein sequence ID" value="AXC11478.1"/>
    <property type="molecule type" value="Genomic_DNA"/>
</dbReference>
<dbReference type="InterPro" id="IPR002937">
    <property type="entry name" value="Amino_oxidase"/>
</dbReference>
<organism evidence="2 3">
    <name type="scientific">Acidisarcina polymorpha</name>
    <dbReference type="NCBI Taxonomy" id="2211140"/>
    <lineage>
        <taxon>Bacteria</taxon>
        <taxon>Pseudomonadati</taxon>
        <taxon>Acidobacteriota</taxon>
        <taxon>Terriglobia</taxon>
        <taxon>Terriglobales</taxon>
        <taxon>Acidobacteriaceae</taxon>
        <taxon>Acidisarcina</taxon>
    </lineage>
</organism>
<evidence type="ECO:0000313" key="2">
    <source>
        <dbReference type="EMBL" id="AXC11478.1"/>
    </source>
</evidence>
<sequence length="433" mass="47079">MKDVVIIGAGLAGLHCALTLERAGLDVLLLEASDIPGGRVLTDAIDGFLLDRGFQVLLTAYPEAERVFDYSALDLKALRPGALVWHGGRFHRFADPFREPFAALRLAFDPVVTLGDKLRVGGLRQRVTQGHSADLFSGEETTTQGRLENFGFSSKIIERFFRPFFGGVFSERELVTSSRYFDFLFRMFSQGSVAVPSAGMQALPAQLARQIKPGGLLTNCLVKEVRQEAQGFSALASDGRYQAERIVIAVPKSQGGDLLPALKKTGRLDGRWNRTTTFYFSASQAPVSEAILVLNGEGEQAGPVNNAVVMSNVSASYAPPKRHLISASVVGQSPTDQAETDRLEHDVRAHLQVWFGTEVRDWQVLRCYSIPQAVPLQKTAEWETGDPRTSVPGVYRAGDILETASIQGALASGRRAAEAVLADMGLAKQTLSE</sequence>
<dbReference type="SUPFAM" id="SSF51905">
    <property type="entry name" value="FAD/NAD(P)-binding domain"/>
    <property type="match status" value="1"/>
</dbReference>
<dbReference type="RefSeq" id="WP_114206927.1">
    <property type="nucleotide sequence ID" value="NZ_CP030840.1"/>
</dbReference>
<accession>A0A2Z5FX72</accession>
<name>A0A2Z5FX72_9BACT</name>
<dbReference type="OrthoDB" id="9767561at2"/>
<protein>
    <submittedName>
        <fullName evidence="2">Oxidoreductase, FAD-binding</fullName>
    </submittedName>
</protein>
<feature type="domain" description="Amine oxidase" evidence="1">
    <location>
        <begin position="11"/>
        <end position="421"/>
    </location>
</feature>
<evidence type="ECO:0000259" key="1">
    <source>
        <dbReference type="Pfam" id="PF01593"/>
    </source>
</evidence>
<dbReference type="Pfam" id="PF01593">
    <property type="entry name" value="Amino_oxidase"/>
    <property type="match status" value="1"/>
</dbReference>
<dbReference type="PANTHER" id="PTHR42841">
    <property type="entry name" value="AMINE OXIDASE"/>
    <property type="match status" value="1"/>
</dbReference>
<dbReference type="Gene3D" id="3.50.50.60">
    <property type="entry name" value="FAD/NAD(P)-binding domain"/>
    <property type="match status" value="1"/>
</dbReference>
<dbReference type="GO" id="GO:0016491">
    <property type="term" value="F:oxidoreductase activity"/>
    <property type="evidence" value="ECO:0007669"/>
    <property type="project" value="InterPro"/>
</dbReference>
<dbReference type="KEGG" id="abas:ACPOL_2154"/>
<proteinExistence type="predicted"/>
<dbReference type="AlphaFoldDB" id="A0A2Z5FX72"/>
<evidence type="ECO:0000313" key="3">
    <source>
        <dbReference type="Proteomes" id="UP000253606"/>
    </source>
</evidence>
<keyword evidence="3" id="KW-1185">Reference proteome</keyword>
<dbReference type="PRINTS" id="PR00368">
    <property type="entry name" value="FADPNR"/>
</dbReference>